<protein>
    <submittedName>
        <fullName evidence="2">Uncharacterized protein</fullName>
    </submittedName>
</protein>
<dbReference type="EMBL" id="AZFT01000053">
    <property type="protein sequence ID" value="KRL83986.1"/>
    <property type="molecule type" value="Genomic_DNA"/>
</dbReference>
<proteinExistence type="predicted"/>
<keyword evidence="1" id="KW-0812">Transmembrane</keyword>
<dbReference type="STRING" id="1423724.FC32_GL001257"/>
<keyword evidence="1" id="KW-1133">Transmembrane helix</keyword>
<organism evidence="2 3">
    <name type="scientific">Ligilactobacillus apodemi DSM 16634 = JCM 16172</name>
    <dbReference type="NCBI Taxonomy" id="1423724"/>
    <lineage>
        <taxon>Bacteria</taxon>
        <taxon>Bacillati</taxon>
        <taxon>Bacillota</taxon>
        <taxon>Bacilli</taxon>
        <taxon>Lactobacillales</taxon>
        <taxon>Lactobacillaceae</taxon>
        <taxon>Ligilactobacillus</taxon>
    </lineage>
</organism>
<name>A0A0R1TZG5_9LACO</name>
<feature type="transmembrane region" description="Helical" evidence="1">
    <location>
        <begin position="9"/>
        <end position="27"/>
    </location>
</feature>
<feature type="transmembrane region" description="Helical" evidence="1">
    <location>
        <begin position="47"/>
        <end position="66"/>
    </location>
</feature>
<feature type="transmembrane region" description="Helical" evidence="1">
    <location>
        <begin position="105"/>
        <end position="123"/>
    </location>
</feature>
<reference evidence="2 3" key="1">
    <citation type="journal article" date="2015" name="Genome Announc.">
        <title>Expanding the biotechnology potential of lactobacilli through comparative genomics of 213 strains and associated genera.</title>
        <authorList>
            <person name="Sun Z."/>
            <person name="Harris H.M."/>
            <person name="McCann A."/>
            <person name="Guo C."/>
            <person name="Argimon S."/>
            <person name="Zhang W."/>
            <person name="Yang X."/>
            <person name="Jeffery I.B."/>
            <person name="Cooney J.C."/>
            <person name="Kagawa T.F."/>
            <person name="Liu W."/>
            <person name="Song Y."/>
            <person name="Salvetti E."/>
            <person name="Wrobel A."/>
            <person name="Rasinkangas P."/>
            <person name="Parkhill J."/>
            <person name="Rea M.C."/>
            <person name="O'Sullivan O."/>
            <person name="Ritari J."/>
            <person name="Douillard F.P."/>
            <person name="Paul Ross R."/>
            <person name="Yang R."/>
            <person name="Briner A.E."/>
            <person name="Felis G.E."/>
            <person name="de Vos W.M."/>
            <person name="Barrangou R."/>
            <person name="Klaenhammer T.R."/>
            <person name="Caufield P.W."/>
            <person name="Cui Y."/>
            <person name="Zhang H."/>
            <person name="O'Toole P.W."/>
        </authorList>
    </citation>
    <scope>NUCLEOTIDE SEQUENCE [LARGE SCALE GENOMIC DNA]</scope>
    <source>
        <strain evidence="2 3">DSM 16634</strain>
    </source>
</reference>
<dbReference type="AlphaFoldDB" id="A0A0R1TZG5"/>
<dbReference type="PATRIC" id="fig|1423724.4.peg.1313"/>
<keyword evidence="3" id="KW-1185">Reference proteome</keyword>
<accession>A0A0R1TZG5</accession>
<dbReference type="Proteomes" id="UP000051324">
    <property type="component" value="Unassembled WGS sequence"/>
</dbReference>
<sequence length="125" mass="14338">MIENLKKNRFWFIKALETYSLALYFIVKRSAGTFDWIHSPLAVLDDPPFIFLLACVGTVALVYALWNVKHLYYKQIMTGTLTFVWLVFFLSFVLADIFIGRILSFPAIYAFFVLSGIVAEVLVKG</sequence>
<evidence type="ECO:0000313" key="3">
    <source>
        <dbReference type="Proteomes" id="UP000051324"/>
    </source>
</evidence>
<comment type="caution">
    <text evidence="2">The sequence shown here is derived from an EMBL/GenBank/DDBJ whole genome shotgun (WGS) entry which is preliminary data.</text>
</comment>
<evidence type="ECO:0000313" key="2">
    <source>
        <dbReference type="EMBL" id="KRL83986.1"/>
    </source>
</evidence>
<evidence type="ECO:0000256" key="1">
    <source>
        <dbReference type="SAM" id="Phobius"/>
    </source>
</evidence>
<dbReference type="eggNOG" id="ENOG5030A2N">
    <property type="taxonomic scope" value="Bacteria"/>
</dbReference>
<dbReference type="OrthoDB" id="2309195at2"/>
<dbReference type="RefSeq" id="WP_025087899.1">
    <property type="nucleotide sequence ID" value="NZ_AZFT01000053.1"/>
</dbReference>
<feature type="transmembrane region" description="Helical" evidence="1">
    <location>
        <begin position="78"/>
        <end position="99"/>
    </location>
</feature>
<gene>
    <name evidence="2" type="ORF">FC32_GL001257</name>
</gene>
<keyword evidence="1" id="KW-0472">Membrane</keyword>